<organism evidence="2 3">
    <name type="scientific">Parerythrobacter jejuensis</name>
    <dbReference type="NCBI Taxonomy" id="795812"/>
    <lineage>
        <taxon>Bacteria</taxon>
        <taxon>Pseudomonadati</taxon>
        <taxon>Pseudomonadota</taxon>
        <taxon>Alphaproteobacteria</taxon>
        <taxon>Sphingomonadales</taxon>
        <taxon>Erythrobacteraceae</taxon>
        <taxon>Parerythrobacter</taxon>
    </lineage>
</organism>
<name>A0A845AQ24_9SPHN</name>
<dbReference type="RefSeq" id="WP_160779745.1">
    <property type="nucleotide sequence ID" value="NZ_BAAAZF010000001.1"/>
</dbReference>
<protein>
    <recommendedName>
        <fullName evidence="4">Tetratricopeptide repeat protein</fullName>
    </recommendedName>
</protein>
<feature type="chain" id="PRO_5033061358" description="Tetratricopeptide repeat protein" evidence="1">
    <location>
        <begin position="29"/>
        <end position="442"/>
    </location>
</feature>
<dbReference type="AlphaFoldDB" id="A0A845AQ24"/>
<feature type="signal peptide" evidence="1">
    <location>
        <begin position="1"/>
        <end position="28"/>
    </location>
</feature>
<reference evidence="2 3" key="1">
    <citation type="submission" date="2019-12" db="EMBL/GenBank/DDBJ databases">
        <title>Genomic-based taxomic classification of the family Erythrobacteraceae.</title>
        <authorList>
            <person name="Xu L."/>
        </authorList>
    </citation>
    <scope>NUCLEOTIDE SEQUENCE [LARGE SCALE GENOMIC DNA]</scope>
    <source>
        <strain evidence="2 3">JCM 16677</strain>
    </source>
</reference>
<keyword evidence="3" id="KW-1185">Reference proteome</keyword>
<dbReference type="OrthoDB" id="7325958at2"/>
<evidence type="ECO:0000256" key="1">
    <source>
        <dbReference type="SAM" id="SignalP"/>
    </source>
</evidence>
<proteinExistence type="predicted"/>
<comment type="caution">
    <text evidence="2">The sequence shown here is derived from an EMBL/GenBank/DDBJ whole genome shotgun (WGS) entry which is preliminary data.</text>
</comment>
<dbReference type="EMBL" id="WTYE01000001">
    <property type="protein sequence ID" value="MXP32400.1"/>
    <property type="molecule type" value="Genomic_DNA"/>
</dbReference>
<evidence type="ECO:0000313" key="2">
    <source>
        <dbReference type="EMBL" id="MXP32400.1"/>
    </source>
</evidence>
<evidence type="ECO:0008006" key="4">
    <source>
        <dbReference type="Google" id="ProtNLM"/>
    </source>
</evidence>
<accession>A0A845AQ24</accession>
<dbReference type="Gene3D" id="1.25.40.10">
    <property type="entry name" value="Tetratricopeptide repeat domain"/>
    <property type="match status" value="1"/>
</dbReference>
<sequence length="442" mass="47383">MRSNARHNARPGRSLALAIALMCGTAIGATAFEAPAYAQKKDKKKKADKPDYSKDFIEAYQAADELVKAETPDYAAIKVKLDEATALAKTPDDNFVLGNMTYIVGRNSQDIGLQRAGVGRMLDSGKTPEANLGQYSFLAGQLAYQEQDWAEARKRVQEAIAAGYTDNDPQAIVAETYFNEGSNAEGLAYLKGIIDARAGAGLAVDESWLRRGITVAYQNDLAEQAIGFAGMYASMYPSTDSWGDAIAIQRNFYDYDQQATLDILRLARRAEALRTERDYVDYIDAADFRRLPGEVKAVADAGLAKGLLQSSDVFVNEARSGANSRIQADQAELPSLERDARNGSSLPTVMAAGDAFLSYGQAAKAEEFYAKALTLPGVDTPRIMTRLGIAQLDQGKTAEAAATFEKVQGARQAIARLWALYAGQQGAPAAAAAPAAEEATGG</sequence>
<evidence type="ECO:0000313" key="3">
    <source>
        <dbReference type="Proteomes" id="UP000446786"/>
    </source>
</evidence>
<dbReference type="Proteomes" id="UP000446786">
    <property type="component" value="Unassembled WGS sequence"/>
</dbReference>
<dbReference type="InterPro" id="IPR011990">
    <property type="entry name" value="TPR-like_helical_dom_sf"/>
</dbReference>
<gene>
    <name evidence="2" type="ORF">GRI94_11280</name>
</gene>
<dbReference type="SUPFAM" id="SSF48452">
    <property type="entry name" value="TPR-like"/>
    <property type="match status" value="1"/>
</dbReference>
<keyword evidence="1" id="KW-0732">Signal</keyword>